<dbReference type="Gene3D" id="1.10.10.60">
    <property type="entry name" value="Homeodomain-like"/>
    <property type="match status" value="2"/>
</dbReference>
<dbReference type="InterPro" id="IPR009057">
    <property type="entry name" value="Homeodomain-like_sf"/>
</dbReference>
<dbReference type="GO" id="GO:0003700">
    <property type="term" value="F:DNA-binding transcription factor activity"/>
    <property type="evidence" value="ECO:0007669"/>
    <property type="project" value="InterPro"/>
</dbReference>
<accession>A0A9X1WN49</accession>
<keyword evidence="5" id="KW-0805">Transcription regulation</keyword>
<keyword evidence="2" id="KW-0963">Cytoplasm</keyword>
<dbReference type="SUPFAM" id="SSF46689">
    <property type="entry name" value="Homeodomain-like"/>
    <property type="match status" value="2"/>
</dbReference>
<evidence type="ECO:0000259" key="9">
    <source>
        <dbReference type="PROSITE" id="PS01124"/>
    </source>
</evidence>
<dbReference type="InterPro" id="IPR001789">
    <property type="entry name" value="Sig_transdc_resp-reg_receiver"/>
</dbReference>
<evidence type="ECO:0000256" key="5">
    <source>
        <dbReference type="ARBA" id="ARBA00023015"/>
    </source>
</evidence>
<dbReference type="PANTHER" id="PTHR42713">
    <property type="entry name" value="HISTIDINE KINASE-RELATED"/>
    <property type="match status" value="1"/>
</dbReference>
<dbReference type="InterPro" id="IPR051552">
    <property type="entry name" value="HptR"/>
</dbReference>
<dbReference type="RefSeq" id="WP_244724336.1">
    <property type="nucleotide sequence ID" value="NZ_JALIRP010000003.1"/>
</dbReference>
<keyword evidence="4" id="KW-0902">Two-component regulatory system</keyword>
<evidence type="ECO:0000256" key="1">
    <source>
        <dbReference type="ARBA" id="ARBA00004496"/>
    </source>
</evidence>
<dbReference type="SUPFAM" id="SSF52172">
    <property type="entry name" value="CheY-like"/>
    <property type="match status" value="1"/>
</dbReference>
<sequence>MYTVLIADDERMVRMNLRTMIERDSEGFRVVSEAKDGEQALQQCIEHEPDLVITDIRMPGIEGLELIRRLSEHRLNPEYLIISGHSDFQYAQSALRYGVADYMLKPIDPSYFLSAMSNINTKIHSKSLKRQSSKEWIWAWKVHAEQTAKALWHLNYTSLETELEWTRSTIGSNDSKVKPEMVERLEYFLIVMEGALQELNSNGLPLPKVQVPENAATARELFDSFNNGLLDLIEYIRSSRNWWGYNRLLKGVQEYIEQNYIDSELSLKDTAEHFELSPNYFGNLFKKEAGMSFNQYLTQLRMEKAKEYLLDPMTRLYEVGEEVGYKDYAYFSKSFKKHTGFSPSEYRKYENIEDYESV</sequence>
<keyword evidence="6" id="KW-0238">DNA-binding</keyword>
<organism evidence="11 12">
    <name type="scientific">Paenibacillus mangrovi</name>
    <dbReference type="NCBI Taxonomy" id="2931978"/>
    <lineage>
        <taxon>Bacteria</taxon>
        <taxon>Bacillati</taxon>
        <taxon>Bacillota</taxon>
        <taxon>Bacilli</taxon>
        <taxon>Bacillales</taxon>
        <taxon>Paenibacillaceae</taxon>
        <taxon>Paenibacillus</taxon>
    </lineage>
</organism>
<feature type="domain" description="Response regulatory" evidence="10">
    <location>
        <begin position="3"/>
        <end position="120"/>
    </location>
</feature>
<evidence type="ECO:0000259" key="10">
    <source>
        <dbReference type="PROSITE" id="PS50110"/>
    </source>
</evidence>
<dbReference type="Gene3D" id="3.40.50.2300">
    <property type="match status" value="1"/>
</dbReference>
<evidence type="ECO:0000256" key="8">
    <source>
        <dbReference type="PROSITE-ProRule" id="PRU00169"/>
    </source>
</evidence>
<dbReference type="CDD" id="cd17536">
    <property type="entry name" value="REC_YesN-like"/>
    <property type="match status" value="1"/>
</dbReference>
<dbReference type="PROSITE" id="PS50110">
    <property type="entry name" value="RESPONSE_REGULATORY"/>
    <property type="match status" value="1"/>
</dbReference>
<evidence type="ECO:0000256" key="6">
    <source>
        <dbReference type="ARBA" id="ARBA00023125"/>
    </source>
</evidence>
<dbReference type="AlphaFoldDB" id="A0A9X1WN49"/>
<dbReference type="InterPro" id="IPR018062">
    <property type="entry name" value="HTH_AraC-typ_CS"/>
</dbReference>
<dbReference type="PROSITE" id="PS00041">
    <property type="entry name" value="HTH_ARAC_FAMILY_1"/>
    <property type="match status" value="1"/>
</dbReference>
<evidence type="ECO:0000313" key="11">
    <source>
        <dbReference type="EMBL" id="MCJ8011993.1"/>
    </source>
</evidence>
<dbReference type="GO" id="GO:0000160">
    <property type="term" value="P:phosphorelay signal transduction system"/>
    <property type="evidence" value="ECO:0007669"/>
    <property type="project" value="UniProtKB-KW"/>
</dbReference>
<comment type="caution">
    <text evidence="11">The sequence shown here is derived from an EMBL/GenBank/DDBJ whole genome shotgun (WGS) entry which is preliminary data.</text>
</comment>
<dbReference type="InterPro" id="IPR011006">
    <property type="entry name" value="CheY-like_superfamily"/>
</dbReference>
<keyword evidence="3 8" id="KW-0597">Phosphoprotein</keyword>
<evidence type="ECO:0000313" key="12">
    <source>
        <dbReference type="Proteomes" id="UP001139347"/>
    </source>
</evidence>
<dbReference type="PROSITE" id="PS01124">
    <property type="entry name" value="HTH_ARAC_FAMILY_2"/>
    <property type="match status" value="1"/>
</dbReference>
<keyword evidence="7" id="KW-0804">Transcription</keyword>
<dbReference type="SMART" id="SM00448">
    <property type="entry name" value="REC"/>
    <property type="match status" value="1"/>
</dbReference>
<dbReference type="GO" id="GO:0005737">
    <property type="term" value="C:cytoplasm"/>
    <property type="evidence" value="ECO:0007669"/>
    <property type="project" value="UniProtKB-SubCell"/>
</dbReference>
<feature type="domain" description="HTH araC/xylS-type" evidence="9">
    <location>
        <begin position="250"/>
        <end position="349"/>
    </location>
</feature>
<feature type="modified residue" description="4-aspartylphosphate" evidence="8">
    <location>
        <position position="55"/>
    </location>
</feature>
<comment type="subcellular location">
    <subcellularLocation>
        <location evidence="1">Cytoplasm</location>
    </subcellularLocation>
</comment>
<dbReference type="PANTHER" id="PTHR42713:SF3">
    <property type="entry name" value="TRANSCRIPTIONAL REGULATORY PROTEIN HPTR"/>
    <property type="match status" value="1"/>
</dbReference>
<dbReference type="InterPro" id="IPR018060">
    <property type="entry name" value="HTH_AraC"/>
</dbReference>
<dbReference type="EMBL" id="JALIRP010000003">
    <property type="protein sequence ID" value="MCJ8011993.1"/>
    <property type="molecule type" value="Genomic_DNA"/>
</dbReference>
<keyword evidence="12" id="KW-1185">Reference proteome</keyword>
<gene>
    <name evidence="11" type="ORF">MUG84_09590</name>
</gene>
<evidence type="ECO:0000256" key="2">
    <source>
        <dbReference type="ARBA" id="ARBA00022490"/>
    </source>
</evidence>
<name>A0A9X1WN49_9BACL</name>
<evidence type="ECO:0000256" key="3">
    <source>
        <dbReference type="ARBA" id="ARBA00022553"/>
    </source>
</evidence>
<evidence type="ECO:0000256" key="7">
    <source>
        <dbReference type="ARBA" id="ARBA00023163"/>
    </source>
</evidence>
<dbReference type="SMART" id="SM00342">
    <property type="entry name" value="HTH_ARAC"/>
    <property type="match status" value="1"/>
</dbReference>
<proteinExistence type="predicted"/>
<evidence type="ECO:0000256" key="4">
    <source>
        <dbReference type="ARBA" id="ARBA00023012"/>
    </source>
</evidence>
<dbReference type="InterPro" id="IPR020449">
    <property type="entry name" value="Tscrpt_reg_AraC-type_HTH"/>
</dbReference>
<dbReference type="Proteomes" id="UP001139347">
    <property type="component" value="Unassembled WGS sequence"/>
</dbReference>
<dbReference type="GO" id="GO:0043565">
    <property type="term" value="F:sequence-specific DNA binding"/>
    <property type="evidence" value="ECO:0007669"/>
    <property type="project" value="InterPro"/>
</dbReference>
<dbReference type="PRINTS" id="PR00032">
    <property type="entry name" value="HTHARAC"/>
</dbReference>
<dbReference type="Pfam" id="PF12833">
    <property type="entry name" value="HTH_18"/>
    <property type="match status" value="1"/>
</dbReference>
<protein>
    <submittedName>
        <fullName evidence="11">Response regulator</fullName>
    </submittedName>
</protein>
<dbReference type="Pfam" id="PF00072">
    <property type="entry name" value="Response_reg"/>
    <property type="match status" value="1"/>
</dbReference>
<reference evidence="11" key="1">
    <citation type="submission" date="2022-04" db="EMBL/GenBank/DDBJ databases">
        <title>Paenibacillus mangrovi sp. nov., a novel endophytic bacterium isolated from bark of Kandelia candel.</title>
        <authorList>
            <person name="Tuo L."/>
        </authorList>
    </citation>
    <scope>NUCLEOTIDE SEQUENCE</scope>
    <source>
        <strain evidence="11">KQZ6P-2</strain>
    </source>
</reference>